<evidence type="ECO:0000313" key="2">
    <source>
        <dbReference type="RefSeq" id="XP_002134307.2"/>
    </source>
</evidence>
<evidence type="ECO:0008006" key="3">
    <source>
        <dbReference type="Google" id="ProtNLM"/>
    </source>
</evidence>
<protein>
    <recommendedName>
        <fullName evidence="3">HMG box domain-containing protein</fullName>
    </recommendedName>
</protein>
<dbReference type="SUPFAM" id="SSF47095">
    <property type="entry name" value="HMG-box"/>
    <property type="match status" value="1"/>
</dbReference>
<accession>A0A6I8V0M3</accession>
<dbReference type="KEGG" id="dpo:6901637"/>
<sequence>MADIANHTLSLVSNSAHLNFIQDFREAFGNDGMYAFELINKAADAWQGLTPAEKMQFEREQYLAARIADMERVKRGESKGVLWAQQKKAFRKLAKRGQAKYKAEFKVEGMQWGRFEENEPQLKRDNVPSIKYRSCFFSILGIILDKCRSKRQSAQFD</sequence>
<dbReference type="AlphaFoldDB" id="A0A6I8V0M3"/>
<gene>
    <name evidence="2" type="primary">LOC6901637</name>
</gene>
<dbReference type="Proteomes" id="UP000001819">
    <property type="component" value="Chromosome X"/>
</dbReference>
<reference evidence="2" key="1">
    <citation type="submission" date="2025-08" db="UniProtKB">
        <authorList>
            <consortium name="RefSeq"/>
        </authorList>
    </citation>
    <scope>IDENTIFICATION</scope>
    <source>
        <strain evidence="2">MV-25-SWS-2005</strain>
        <tissue evidence="2">Whole body</tissue>
    </source>
</reference>
<dbReference type="InterPro" id="IPR024460">
    <property type="entry name" value="Protamine-like"/>
</dbReference>
<dbReference type="ExpressionAtlas" id="A0A6I8V0M3">
    <property type="expression patterns" value="baseline"/>
</dbReference>
<keyword evidence="1" id="KW-1185">Reference proteome</keyword>
<organism evidence="1 2">
    <name type="scientific">Drosophila pseudoobscura pseudoobscura</name>
    <name type="common">Fruit fly</name>
    <dbReference type="NCBI Taxonomy" id="46245"/>
    <lineage>
        <taxon>Eukaryota</taxon>
        <taxon>Metazoa</taxon>
        <taxon>Ecdysozoa</taxon>
        <taxon>Arthropoda</taxon>
        <taxon>Hexapoda</taxon>
        <taxon>Insecta</taxon>
        <taxon>Pterygota</taxon>
        <taxon>Neoptera</taxon>
        <taxon>Endopterygota</taxon>
        <taxon>Diptera</taxon>
        <taxon>Brachycera</taxon>
        <taxon>Muscomorpha</taxon>
        <taxon>Ephydroidea</taxon>
        <taxon>Drosophilidae</taxon>
        <taxon>Drosophila</taxon>
        <taxon>Sophophora</taxon>
    </lineage>
</organism>
<dbReference type="InterPro" id="IPR036910">
    <property type="entry name" value="HMG_box_dom_sf"/>
</dbReference>
<evidence type="ECO:0000313" key="1">
    <source>
        <dbReference type="Proteomes" id="UP000001819"/>
    </source>
</evidence>
<dbReference type="InParanoid" id="A0A6I8V0M3"/>
<dbReference type="GO" id="GO:0005634">
    <property type="term" value="C:nucleus"/>
    <property type="evidence" value="ECO:0007669"/>
    <property type="project" value="UniProtKB-ARBA"/>
</dbReference>
<name>A0A6I8V0M3_DROPS</name>
<proteinExistence type="predicted"/>
<dbReference type="Pfam" id="PF06382">
    <property type="entry name" value="Protamine_like"/>
    <property type="match status" value="1"/>
</dbReference>
<dbReference type="GO" id="GO:0035092">
    <property type="term" value="P:sperm DNA condensation"/>
    <property type="evidence" value="ECO:0007669"/>
    <property type="project" value="InterPro"/>
</dbReference>
<dbReference type="RefSeq" id="XP_002134307.2">
    <property type="nucleotide sequence ID" value="XM_002134271.3"/>
</dbReference>